<dbReference type="EMBL" id="BAABME010001369">
    <property type="protein sequence ID" value="GAA0149238.1"/>
    <property type="molecule type" value="Genomic_DNA"/>
</dbReference>
<protein>
    <submittedName>
        <fullName evidence="3">Uncharacterized protein</fullName>
    </submittedName>
</protein>
<evidence type="ECO:0000256" key="2">
    <source>
        <dbReference type="SAM" id="MobiDB-lite"/>
    </source>
</evidence>
<evidence type="ECO:0000313" key="3">
    <source>
        <dbReference type="EMBL" id="GAA0149238.1"/>
    </source>
</evidence>
<organism evidence="3 4">
    <name type="scientific">Lithospermum erythrorhizon</name>
    <name type="common">Purple gromwell</name>
    <name type="synonym">Lithospermum officinale var. erythrorhizon</name>
    <dbReference type="NCBI Taxonomy" id="34254"/>
    <lineage>
        <taxon>Eukaryota</taxon>
        <taxon>Viridiplantae</taxon>
        <taxon>Streptophyta</taxon>
        <taxon>Embryophyta</taxon>
        <taxon>Tracheophyta</taxon>
        <taxon>Spermatophyta</taxon>
        <taxon>Magnoliopsida</taxon>
        <taxon>eudicotyledons</taxon>
        <taxon>Gunneridae</taxon>
        <taxon>Pentapetalae</taxon>
        <taxon>asterids</taxon>
        <taxon>lamiids</taxon>
        <taxon>Boraginales</taxon>
        <taxon>Boraginaceae</taxon>
        <taxon>Boraginoideae</taxon>
        <taxon>Lithospermeae</taxon>
        <taxon>Lithospermum</taxon>
    </lineage>
</organism>
<name>A0AAV3PGE8_LITER</name>
<feature type="region of interest" description="Disordered" evidence="2">
    <location>
        <begin position="102"/>
        <end position="130"/>
    </location>
</feature>
<feature type="compositionally biased region" description="Acidic residues" evidence="2">
    <location>
        <begin position="102"/>
        <end position="118"/>
    </location>
</feature>
<evidence type="ECO:0000313" key="4">
    <source>
        <dbReference type="Proteomes" id="UP001454036"/>
    </source>
</evidence>
<sequence length="130" mass="14479">MERRKDDLAKMKSQLENCTIERNNLSCRSSLAESSAAVAVEVFKESSEYFELLKGNTTTLIRGFCQDISTDFPGIASHFKKYVIGLGEDFVVELFDDLPDDEEEGVEAEDVVDDDDPGSDQSEGNVVRTE</sequence>
<keyword evidence="1" id="KW-0175">Coiled coil</keyword>
<dbReference type="Proteomes" id="UP001454036">
    <property type="component" value="Unassembled WGS sequence"/>
</dbReference>
<accession>A0AAV3PGE8</accession>
<feature type="coiled-coil region" evidence="1">
    <location>
        <begin position="1"/>
        <end position="28"/>
    </location>
</feature>
<keyword evidence="4" id="KW-1185">Reference proteome</keyword>
<comment type="caution">
    <text evidence="3">The sequence shown here is derived from an EMBL/GenBank/DDBJ whole genome shotgun (WGS) entry which is preliminary data.</text>
</comment>
<proteinExistence type="predicted"/>
<reference evidence="3 4" key="1">
    <citation type="submission" date="2024-01" db="EMBL/GenBank/DDBJ databases">
        <title>The complete chloroplast genome sequence of Lithospermum erythrorhizon: insights into the phylogenetic relationship among Boraginaceae species and the maternal lineages of purple gromwells.</title>
        <authorList>
            <person name="Okada T."/>
            <person name="Watanabe K."/>
        </authorList>
    </citation>
    <scope>NUCLEOTIDE SEQUENCE [LARGE SCALE GENOMIC DNA]</scope>
</reference>
<dbReference type="AlphaFoldDB" id="A0AAV3PGE8"/>
<evidence type="ECO:0000256" key="1">
    <source>
        <dbReference type="SAM" id="Coils"/>
    </source>
</evidence>
<gene>
    <name evidence="3" type="ORF">LIER_08465</name>
</gene>